<evidence type="ECO:0000256" key="1">
    <source>
        <dbReference type="SAM" id="MobiDB-lite"/>
    </source>
</evidence>
<evidence type="ECO:0000313" key="3">
    <source>
        <dbReference type="Proteomes" id="UP001066276"/>
    </source>
</evidence>
<organism evidence="2 3">
    <name type="scientific">Pleurodeles waltl</name>
    <name type="common">Iberian ribbed newt</name>
    <dbReference type="NCBI Taxonomy" id="8319"/>
    <lineage>
        <taxon>Eukaryota</taxon>
        <taxon>Metazoa</taxon>
        <taxon>Chordata</taxon>
        <taxon>Craniata</taxon>
        <taxon>Vertebrata</taxon>
        <taxon>Euteleostomi</taxon>
        <taxon>Amphibia</taxon>
        <taxon>Batrachia</taxon>
        <taxon>Caudata</taxon>
        <taxon>Salamandroidea</taxon>
        <taxon>Salamandridae</taxon>
        <taxon>Pleurodelinae</taxon>
        <taxon>Pleurodeles</taxon>
    </lineage>
</organism>
<name>A0AAV7QY45_PLEWA</name>
<keyword evidence="3" id="KW-1185">Reference proteome</keyword>
<gene>
    <name evidence="2" type="ORF">NDU88_011738</name>
</gene>
<protein>
    <submittedName>
        <fullName evidence="2">Uncharacterized protein</fullName>
    </submittedName>
</protein>
<proteinExistence type="predicted"/>
<comment type="caution">
    <text evidence="2">The sequence shown here is derived from an EMBL/GenBank/DDBJ whole genome shotgun (WGS) entry which is preliminary data.</text>
</comment>
<dbReference type="EMBL" id="JANPWB010000010">
    <property type="protein sequence ID" value="KAJ1145452.1"/>
    <property type="molecule type" value="Genomic_DNA"/>
</dbReference>
<accession>A0AAV7QY45</accession>
<evidence type="ECO:0000313" key="2">
    <source>
        <dbReference type="EMBL" id="KAJ1145452.1"/>
    </source>
</evidence>
<dbReference type="AlphaFoldDB" id="A0AAV7QY45"/>
<sequence length="158" mass="17470">MSISRAPACYTSTAGHLSEDKYTAEPQPPACALVDCNLVNLCSQTDYRSFIVRCVICFGQLIAASRTGADIVFLVAHWRRPQLAPPSQARIEKARRSFERVNPPVSFLSIEFLLSPIDPGWRRTQCPFRKRQPVRSAAELQTHSSAKADTGSVILSPP</sequence>
<feature type="region of interest" description="Disordered" evidence="1">
    <location>
        <begin position="135"/>
        <end position="158"/>
    </location>
</feature>
<dbReference type="Proteomes" id="UP001066276">
    <property type="component" value="Chromosome 6"/>
</dbReference>
<reference evidence="2" key="1">
    <citation type="journal article" date="2022" name="bioRxiv">
        <title>Sequencing and chromosome-scale assembly of the giantPleurodeles waltlgenome.</title>
        <authorList>
            <person name="Brown T."/>
            <person name="Elewa A."/>
            <person name="Iarovenko S."/>
            <person name="Subramanian E."/>
            <person name="Araus A.J."/>
            <person name="Petzold A."/>
            <person name="Susuki M."/>
            <person name="Suzuki K.-i.T."/>
            <person name="Hayashi T."/>
            <person name="Toyoda A."/>
            <person name="Oliveira C."/>
            <person name="Osipova E."/>
            <person name="Leigh N.D."/>
            <person name="Simon A."/>
            <person name="Yun M.H."/>
        </authorList>
    </citation>
    <scope>NUCLEOTIDE SEQUENCE</scope>
    <source>
        <strain evidence="2">20211129_DDA</strain>
        <tissue evidence="2">Liver</tissue>
    </source>
</reference>